<reference evidence="1" key="1">
    <citation type="submission" date="2021-11" db="EMBL/GenBank/DDBJ databases">
        <title>The complete genome of Massilia sp sp. G4R7.</title>
        <authorList>
            <person name="Liu L."/>
            <person name="Yue J."/>
            <person name="Yuan J."/>
            <person name="Yang F."/>
            <person name="Li L."/>
        </authorList>
    </citation>
    <scope>NUCLEOTIDE SEQUENCE</scope>
    <source>
        <strain evidence="1">G4R7</strain>
    </source>
</reference>
<evidence type="ECO:0000313" key="1">
    <source>
        <dbReference type="EMBL" id="MCD2519368.1"/>
    </source>
</evidence>
<dbReference type="EMBL" id="JAJNOC010000012">
    <property type="protein sequence ID" value="MCD2519368.1"/>
    <property type="molecule type" value="Genomic_DNA"/>
</dbReference>
<dbReference type="RefSeq" id="WP_231060638.1">
    <property type="nucleotide sequence ID" value="NZ_JAJNOC010000012.1"/>
</dbReference>
<dbReference type="Pfam" id="PF14907">
    <property type="entry name" value="NTP_transf_5"/>
    <property type="match status" value="1"/>
</dbReference>
<accession>A0ABS8QC86</accession>
<proteinExistence type="predicted"/>
<keyword evidence="2" id="KW-1185">Reference proteome</keyword>
<dbReference type="Proteomes" id="UP001179361">
    <property type="component" value="Unassembled WGS sequence"/>
</dbReference>
<comment type="caution">
    <text evidence="1">The sequence shown here is derived from an EMBL/GenBank/DDBJ whole genome shotgun (WGS) entry which is preliminary data.</text>
</comment>
<protein>
    <submittedName>
        <fullName evidence="1">Nucleotidyltransferase family protein</fullName>
    </submittedName>
</protein>
<name>A0ABS8QC86_9BURK</name>
<sequence length="368" mass="40998">MKPALLVEVLREPGRTSGLAPREWELLLSQARAAGLHGALPYLLEDAGVQAPPGPRLHLDWLRTEAQRHRDSMRNEVRLIARALAQAGRGAELLLLKGAAYLMADLPLARGRMFGDIDIMVAKDALPATERALVLQGWAGTKLDEYDQRYYREWMHELPPLEHMQRGTTIDVHHAILPETAALRPDPARLRAAAVPIAWPDGMAGDCPLYTLAPHDMVLHSALHLFWDGEFDHGLRDLFDLHRLLAAFGDRPGFWEALPGRARELELALPLFYALRYTTRLLGTPVPPEVSAALAGAAPSPLRLACMDALFLRALMPMHPAPSGALDAPARFALYVRGNWLRMPPLLLARHLFHKAFLSPRKEERQEA</sequence>
<dbReference type="InterPro" id="IPR039498">
    <property type="entry name" value="NTP_transf_5"/>
</dbReference>
<gene>
    <name evidence="1" type="ORF">LQ564_23990</name>
</gene>
<evidence type="ECO:0000313" key="2">
    <source>
        <dbReference type="Proteomes" id="UP001179361"/>
    </source>
</evidence>
<organism evidence="1 2">
    <name type="scientific">Massilia phyllostachyos</name>
    <dbReference type="NCBI Taxonomy" id="2898585"/>
    <lineage>
        <taxon>Bacteria</taxon>
        <taxon>Pseudomonadati</taxon>
        <taxon>Pseudomonadota</taxon>
        <taxon>Betaproteobacteria</taxon>
        <taxon>Burkholderiales</taxon>
        <taxon>Oxalobacteraceae</taxon>
        <taxon>Telluria group</taxon>
        <taxon>Massilia</taxon>
    </lineage>
</organism>